<protein>
    <recommendedName>
        <fullName evidence="4">Peptidase S8/S53 domain-containing protein</fullName>
    </recommendedName>
</protein>
<evidence type="ECO:0000256" key="2">
    <source>
        <dbReference type="ARBA" id="ARBA00023145"/>
    </source>
</evidence>
<organism evidence="5 6">
    <name type="scientific">Aspergillus luchuensis (strain CBS 106.47)</name>
    <dbReference type="NCBI Taxonomy" id="1137211"/>
    <lineage>
        <taxon>Eukaryota</taxon>
        <taxon>Fungi</taxon>
        <taxon>Dikarya</taxon>
        <taxon>Ascomycota</taxon>
        <taxon>Pezizomycotina</taxon>
        <taxon>Eurotiomycetes</taxon>
        <taxon>Eurotiomycetidae</taxon>
        <taxon>Eurotiales</taxon>
        <taxon>Aspergillaceae</taxon>
        <taxon>Aspergillus</taxon>
        <taxon>Aspergillus subgen. Circumdati</taxon>
    </lineage>
</organism>
<dbReference type="InterPro" id="IPR036852">
    <property type="entry name" value="Peptidase_S8/S53_dom_sf"/>
</dbReference>
<accession>A0A1M3TAK5</accession>
<dbReference type="EMBL" id="KV878245">
    <property type="protein sequence ID" value="OJZ83791.1"/>
    <property type="molecule type" value="Genomic_DNA"/>
</dbReference>
<evidence type="ECO:0000259" key="4">
    <source>
        <dbReference type="Pfam" id="PF00082"/>
    </source>
</evidence>
<dbReference type="Gene3D" id="3.40.50.200">
    <property type="entry name" value="Peptidase S8/S53 domain"/>
    <property type="match status" value="1"/>
</dbReference>
<sequence length="1345" mass="150894">MSLGFDDELWLSDQTEEDECGLTDPRSFSLELTYQGPAGDFRTRNRPGQLQRPMVSNFEMGRRRKSAYQVSCEAKAMIHGRWGGRGQDACDLATLLVYEFQFHSYRGCRLKAADIRFRFEPIPGQSGELSVAEIQPNGVFKVARTEQSEQSTTGLELTLGSQPLAGAVNTSIAVTNSNNVEKVTVHHTVVTGDRPADIYGSQHEAHFSLSENVSQQDGIPTRLRACILLKRGTEDDFACVPYIHVTPDFKTWVGQLFSSRDRDDPVRFRPSEPAFDQLEKGIVVDAENLGATNLDRLWGCTMYTTCNDVVDVSPSSAAMGSELDATSGDAACSEAEYEWERLSWEERVKDLTGQLTNGRTWEEMESTVSEFRDYDNRAVPTILHHLSKDKFAHGFYDLPESTRDCILDSLLRDHLEEQSATADHVQASTIGKDKQPYPILTIALENSNTGFLNTIATRFQHHLPHLLKISHKGDGRNPLHEAFSNLIWWWQKDTGRVKRSSYRQAKETELEMLTLIIQKWVELAPDSAIAAKDDHGNTPLHYAMHYNLCYYLNSKVYRPVVVALIDRSLCRRMQVEDQLNGVGKSPYLIYLESEAEFAEKRRTSSSWMPDTAKIASGSKSDRPELGGKRAEEKRKAGEDTKSRKTQEVFKLPHMPSHSELPTFDKVTVPPHSTQNPQCAQDNSKATGPAYTPQFPSPMPRSSATKELTPNQIQLDEADDKIRRQAADSIRQCLRMWYIRNMSDADAKNLLYGNIASDKNLYFDATHLRGLGAAQIVQLIKKLTRAGGFEYTLSYVRIPQVSEPDGLPETATISNTADEKRGIHSASGPKKALMGRISLISVFDELALAGVRHIVRLQVEDNGDVMAHSDAAIERAITGSDHRGESTSFDMNIELIHDAEPNVKSIHLHWSGGQTVLRGWADAILVLHTQFKELTCVYLHTYQVTNEFHKERVIDTRNDEETCNIPSQGDSTNEKQYLWINRLEGFRDAMLEVHKVSPNVEADIPRVKVALIDDGLDYGDFDVYLHTKVRGFSCYPRTGQTEHPWHKSTNGHGTAMANMILRINPWIHLLVIRIEDGISYANPGSPSRTVQPDSAARAVEAAIKHNVDVISMSWTIRKQISQLHSSPVDPGSLGKKSIDEAGIERLERAIREAAVNNILMVCSAADDIELLGKDNLPFCAAEHNIFRIGSCDSQAQRDPMTENRTTISYFLPGIQVPEAQRPHSLKPIVYHDGSSIATALAAGLISIILHCARWVDQCQEAREPAQNASSEKNPFRHLAKNLRVHKNMQIALRNIARSHGLEEPEDSKQLPVYRLFADTTNKLNSAKGWQKVERLGEFVRYLCHDV</sequence>
<keyword evidence="2" id="KW-0865">Zymogen</keyword>
<evidence type="ECO:0000313" key="6">
    <source>
        <dbReference type="Proteomes" id="UP000184063"/>
    </source>
</evidence>
<dbReference type="GO" id="GO:0004252">
    <property type="term" value="F:serine-type endopeptidase activity"/>
    <property type="evidence" value="ECO:0007669"/>
    <property type="project" value="InterPro"/>
</dbReference>
<dbReference type="CDD" id="cd07491">
    <property type="entry name" value="Peptidases_S8_7"/>
    <property type="match status" value="1"/>
</dbReference>
<reference evidence="6" key="1">
    <citation type="journal article" date="2017" name="Genome Biol.">
        <title>Comparative genomics reveals high biological diversity and specific adaptations in the industrially and medically important fungal genus Aspergillus.</title>
        <authorList>
            <person name="de Vries R.P."/>
            <person name="Riley R."/>
            <person name="Wiebenga A."/>
            <person name="Aguilar-Osorio G."/>
            <person name="Amillis S."/>
            <person name="Uchima C.A."/>
            <person name="Anderluh G."/>
            <person name="Asadollahi M."/>
            <person name="Askin M."/>
            <person name="Barry K."/>
            <person name="Battaglia E."/>
            <person name="Bayram O."/>
            <person name="Benocci T."/>
            <person name="Braus-Stromeyer S.A."/>
            <person name="Caldana C."/>
            <person name="Canovas D."/>
            <person name="Cerqueira G.C."/>
            <person name="Chen F."/>
            <person name="Chen W."/>
            <person name="Choi C."/>
            <person name="Clum A."/>
            <person name="Dos Santos R.A."/>
            <person name="Damasio A.R."/>
            <person name="Diallinas G."/>
            <person name="Emri T."/>
            <person name="Fekete E."/>
            <person name="Flipphi M."/>
            <person name="Freyberg S."/>
            <person name="Gallo A."/>
            <person name="Gournas C."/>
            <person name="Habgood R."/>
            <person name="Hainaut M."/>
            <person name="Harispe M.L."/>
            <person name="Henrissat B."/>
            <person name="Hilden K.S."/>
            <person name="Hope R."/>
            <person name="Hossain A."/>
            <person name="Karabika E."/>
            <person name="Karaffa L."/>
            <person name="Karanyi Z."/>
            <person name="Krasevec N."/>
            <person name="Kuo A."/>
            <person name="Kusch H."/>
            <person name="LaButti K."/>
            <person name="Lagendijk E.L."/>
            <person name="Lapidus A."/>
            <person name="Levasseur A."/>
            <person name="Lindquist E."/>
            <person name="Lipzen A."/>
            <person name="Logrieco A.F."/>
            <person name="MacCabe A."/>
            <person name="Maekelae M.R."/>
            <person name="Malavazi I."/>
            <person name="Melin P."/>
            <person name="Meyer V."/>
            <person name="Mielnichuk N."/>
            <person name="Miskei M."/>
            <person name="Molnar A.P."/>
            <person name="Mule G."/>
            <person name="Ngan C.Y."/>
            <person name="Orejas M."/>
            <person name="Orosz E."/>
            <person name="Ouedraogo J.P."/>
            <person name="Overkamp K.M."/>
            <person name="Park H.-S."/>
            <person name="Perrone G."/>
            <person name="Piumi F."/>
            <person name="Punt P.J."/>
            <person name="Ram A.F."/>
            <person name="Ramon A."/>
            <person name="Rauscher S."/>
            <person name="Record E."/>
            <person name="Riano-Pachon D.M."/>
            <person name="Robert V."/>
            <person name="Roehrig J."/>
            <person name="Ruller R."/>
            <person name="Salamov A."/>
            <person name="Salih N.S."/>
            <person name="Samson R.A."/>
            <person name="Sandor E."/>
            <person name="Sanguinetti M."/>
            <person name="Schuetze T."/>
            <person name="Sepcic K."/>
            <person name="Shelest E."/>
            <person name="Sherlock G."/>
            <person name="Sophianopoulou V."/>
            <person name="Squina F.M."/>
            <person name="Sun H."/>
            <person name="Susca A."/>
            <person name="Todd R.B."/>
            <person name="Tsang A."/>
            <person name="Unkles S.E."/>
            <person name="van de Wiele N."/>
            <person name="van Rossen-Uffink D."/>
            <person name="Oliveira J.V."/>
            <person name="Vesth T.C."/>
            <person name="Visser J."/>
            <person name="Yu J.-H."/>
            <person name="Zhou M."/>
            <person name="Andersen M.R."/>
            <person name="Archer D.B."/>
            <person name="Baker S.E."/>
            <person name="Benoit I."/>
            <person name="Brakhage A.A."/>
            <person name="Braus G.H."/>
            <person name="Fischer R."/>
            <person name="Frisvad J.C."/>
            <person name="Goldman G.H."/>
            <person name="Houbraken J."/>
            <person name="Oakley B."/>
            <person name="Pocsi I."/>
            <person name="Scazzocchio C."/>
            <person name="Seiboth B."/>
            <person name="vanKuyk P.A."/>
            <person name="Wortman J."/>
            <person name="Dyer P.S."/>
            <person name="Grigoriev I.V."/>
        </authorList>
    </citation>
    <scope>NUCLEOTIDE SEQUENCE [LARGE SCALE GENOMIC DNA]</scope>
    <source>
        <strain evidence="6">CBS 106.47</strain>
    </source>
</reference>
<feature type="compositionally biased region" description="Basic and acidic residues" evidence="3">
    <location>
        <begin position="619"/>
        <end position="645"/>
    </location>
</feature>
<evidence type="ECO:0000256" key="1">
    <source>
        <dbReference type="ARBA" id="ARBA00022729"/>
    </source>
</evidence>
<dbReference type="VEuPathDB" id="FungiDB:ASPFODRAFT_167329"/>
<keyword evidence="1" id="KW-0732">Signal</keyword>
<dbReference type="Proteomes" id="UP000184063">
    <property type="component" value="Unassembled WGS sequence"/>
</dbReference>
<name>A0A1M3TAK5_ASPLC</name>
<proteinExistence type="predicted"/>
<gene>
    <name evidence="5" type="ORF">ASPFODRAFT_167329</name>
</gene>
<feature type="region of interest" description="Disordered" evidence="3">
    <location>
        <begin position="601"/>
        <end position="645"/>
    </location>
</feature>
<dbReference type="SUPFAM" id="SSF52743">
    <property type="entry name" value="Subtilisin-like"/>
    <property type="match status" value="1"/>
</dbReference>
<evidence type="ECO:0000313" key="5">
    <source>
        <dbReference type="EMBL" id="OJZ83791.1"/>
    </source>
</evidence>
<dbReference type="InterPro" id="IPR000209">
    <property type="entry name" value="Peptidase_S8/S53_dom"/>
</dbReference>
<evidence type="ECO:0000256" key="3">
    <source>
        <dbReference type="SAM" id="MobiDB-lite"/>
    </source>
</evidence>
<dbReference type="GO" id="GO:0006508">
    <property type="term" value="P:proteolysis"/>
    <property type="evidence" value="ECO:0007669"/>
    <property type="project" value="InterPro"/>
</dbReference>
<dbReference type="Pfam" id="PF00082">
    <property type="entry name" value="Peptidase_S8"/>
    <property type="match status" value="1"/>
</dbReference>
<dbReference type="OrthoDB" id="5386278at2759"/>
<feature type="domain" description="Peptidase S8/S53" evidence="4">
    <location>
        <begin position="1006"/>
        <end position="1250"/>
    </location>
</feature>